<evidence type="ECO:0000313" key="3">
    <source>
        <dbReference type="Proteomes" id="UP000678393"/>
    </source>
</evidence>
<feature type="non-terminal residue" evidence="2">
    <location>
        <position position="119"/>
    </location>
</feature>
<gene>
    <name evidence="2" type="ORF">CUNI_LOCUS16288</name>
</gene>
<evidence type="ECO:0000259" key="1">
    <source>
        <dbReference type="Pfam" id="PF19036"/>
    </source>
</evidence>
<dbReference type="InterPro" id="IPR026069">
    <property type="entry name" value="Fuzzy"/>
</dbReference>
<proteinExistence type="predicted"/>
<sequence length="119" mass="13149">MAAYLMCLTSGSGMPVFTRSVGSVKPLPFPVIGSLNAVHMFATNHNATLRSTTTEDARIVWREFRNSLVLISVTSRDSAADDVLAGKLLENVFDAMILLYGLDELTNIKNVERFKKEIK</sequence>
<keyword evidence="3" id="KW-1185">Reference proteome</keyword>
<accession>A0A8S3ZSB3</accession>
<dbReference type="OrthoDB" id="74835at2759"/>
<dbReference type="GO" id="GO:1905515">
    <property type="term" value="P:non-motile cilium assembly"/>
    <property type="evidence" value="ECO:0007669"/>
    <property type="project" value="TreeGrafter"/>
</dbReference>
<dbReference type="InterPro" id="IPR043972">
    <property type="entry name" value="FUZ/MON1/HPS1_longin_1"/>
</dbReference>
<feature type="domain" description="FUZ/MON1/HPS1 first Longin" evidence="1">
    <location>
        <begin position="4"/>
        <end position="118"/>
    </location>
</feature>
<dbReference type="Proteomes" id="UP000678393">
    <property type="component" value="Unassembled WGS sequence"/>
</dbReference>
<protein>
    <recommendedName>
        <fullName evidence="1">FUZ/MON1/HPS1 first Longin domain-containing protein</fullName>
    </recommendedName>
</protein>
<dbReference type="Pfam" id="PF19036">
    <property type="entry name" value="Fuz_longin_1"/>
    <property type="match status" value="1"/>
</dbReference>
<dbReference type="AlphaFoldDB" id="A0A8S3ZSB3"/>
<dbReference type="EMBL" id="CAJHNH020004223">
    <property type="protein sequence ID" value="CAG5130730.1"/>
    <property type="molecule type" value="Genomic_DNA"/>
</dbReference>
<organism evidence="2 3">
    <name type="scientific">Candidula unifasciata</name>
    <dbReference type="NCBI Taxonomy" id="100452"/>
    <lineage>
        <taxon>Eukaryota</taxon>
        <taxon>Metazoa</taxon>
        <taxon>Spiralia</taxon>
        <taxon>Lophotrochozoa</taxon>
        <taxon>Mollusca</taxon>
        <taxon>Gastropoda</taxon>
        <taxon>Heterobranchia</taxon>
        <taxon>Euthyneura</taxon>
        <taxon>Panpulmonata</taxon>
        <taxon>Eupulmonata</taxon>
        <taxon>Stylommatophora</taxon>
        <taxon>Helicina</taxon>
        <taxon>Helicoidea</taxon>
        <taxon>Geomitridae</taxon>
        <taxon>Candidula</taxon>
    </lineage>
</organism>
<name>A0A8S3ZSB3_9EUPU</name>
<dbReference type="PANTHER" id="PTHR13559:SF1">
    <property type="entry name" value="PROTEIN FUZZY HOMOLOG"/>
    <property type="match status" value="1"/>
</dbReference>
<evidence type="ECO:0000313" key="2">
    <source>
        <dbReference type="EMBL" id="CAG5130730.1"/>
    </source>
</evidence>
<dbReference type="PANTHER" id="PTHR13559">
    <property type="entry name" value="INTRACELLULAR TRAFFIC PROTEIN-RELATED"/>
    <property type="match status" value="1"/>
</dbReference>
<reference evidence="2" key="1">
    <citation type="submission" date="2021-04" db="EMBL/GenBank/DDBJ databases">
        <authorList>
            <consortium name="Molecular Ecology Group"/>
        </authorList>
    </citation>
    <scope>NUCLEOTIDE SEQUENCE</scope>
</reference>
<comment type="caution">
    <text evidence="2">The sequence shown here is derived from an EMBL/GenBank/DDBJ whole genome shotgun (WGS) entry which is preliminary data.</text>
</comment>
<dbReference type="GO" id="GO:0016192">
    <property type="term" value="P:vesicle-mediated transport"/>
    <property type="evidence" value="ECO:0007669"/>
    <property type="project" value="InterPro"/>
</dbReference>